<sequence>MSAHLPQTRIKTIIKSSSDVEVVSKESTYLITRAAELFIKKLANQAYKETKRAKKLEYKNIANVVNSDHCYEFLREIIPRKITVREYLKLMKEQGVDIGSDYSVSSSEESSSSEEEKEEEKEEEEIEQETTDTSRNKNDHESSDSDVIVLD</sequence>
<accession>A0A8K0CF35</accession>
<keyword evidence="6" id="KW-1185">Reference proteome</keyword>
<protein>
    <recommendedName>
        <fullName evidence="4">Transcription factor CBF/NF-Y/archaeal histone domain-containing protein</fullName>
    </recommendedName>
</protein>
<dbReference type="InterPro" id="IPR003958">
    <property type="entry name" value="CBFA_NFYB_domain"/>
</dbReference>
<dbReference type="PANTHER" id="PTHR10252:SF54">
    <property type="entry name" value="CHROMATIN ACCESSIBILITY COMPLEX PROTEIN 1"/>
    <property type="match status" value="1"/>
</dbReference>
<dbReference type="InterPro" id="IPR009072">
    <property type="entry name" value="Histone-fold"/>
</dbReference>
<dbReference type="SUPFAM" id="SSF47113">
    <property type="entry name" value="Histone-fold"/>
    <property type="match status" value="1"/>
</dbReference>
<evidence type="ECO:0000259" key="4">
    <source>
        <dbReference type="Pfam" id="PF00808"/>
    </source>
</evidence>
<feature type="domain" description="Transcription factor CBF/NF-Y/archaeal histone" evidence="4">
    <location>
        <begin position="4"/>
        <end position="55"/>
    </location>
</feature>
<dbReference type="AlphaFoldDB" id="A0A8K0CF35"/>
<comment type="caution">
    <text evidence="5">The sequence shown here is derived from an EMBL/GenBank/DDBJ whole genome shotgun (WGS) entry which is preliminary data.</text>
</comment>
<dbReference type="GO" id="GO:0008623">
    <property type="term" value="C:CHRAC"/>
    <property type="evidence" value="ECO:0007669"/>
    <property type="project" value="TreeGrafter"/>
</dbReference>
<evidence type="ECO:0000256" key="1">
    <source>
        <dbReference type="ARBA" id="ARBA00004123"/>
    </source>
</evidence>
<dbReference type="CDD" id="cd22924">
    <property type="entry name" value="HFD_CHRAC1-like"/>
    <property type="match status" value="1"/>
</dbReference>
<evidence type="ECO:0000313" key="6">
    <source>
        <dbReference type="Proteomes" id="UP000801492"/>
    </source>
</evidence>
<proteinExistence type="predicted"/>
<dbReference type="PANTHER" id="PTHR10252">
    <property type="entry name" value="HISTONE-LIKE TRANSCRIPTION FACTOR CCAAT-RELATED"/>
    <property type="match status" value="1"/>
</dbReference>
<dbReference type="Gene3D" id="1.10.20.10">
    <property type="entry name" value="Histone, subunit A"/>
    <property type="match status" value="1"/>
</dbReference>
<organism evidence="5 6">
    <name type="scientific">Ignelater luminosus</name>
    <name type="common">Cucubano</name>
    <name type="synonym">Pyrophorus luminosus</name>
    <dbReference type="NCBI Taxonomy" id="2038154"/>
    <lineage>
        <taxon>Eukaryota</taxon>
        <taxon>Metazoa</taxon>
        <taxon>Ecdysozoa</taxon>
        <taxon>Arthropoda</taxon>
        <taxon>Hexapoda</taxon>
        <taxon>Insecta</taxon>
        <taxon>Pterygota</taxon>
        <taxon>Neoptera</taxon>
        <taxon>Endopterygota</taxon>
        <taxon>Coleoptera</taxon>
        <taxon>Polyphaga</taxon>
        <taxon>Elateriformia</taxon>
        <taxon>Elateroidea</taxon>
        <taxon>Elateridae</taxon>
        <taxon>Agrypninae</taxon>
        <taxon>Pyrophorini</taxon>
        <taxon>Ignelater</taxon>
    </lineage>
</organism>
<evidence type="ECO:0000313" key="5">
    <source>
        <dbReference type="EMBL" id="KAF2883368.1"/>
    </source>
</evidence>
<dbReference type="InterPro" id="IPR050568">
    <property type="entry name" value="Transcr_DNA_Rep_Reg"/>
</dbReference>
<dbReference type="OrthoDB" id="1291358at2759"/>
<feature type="region of interest" description="Disordered" evidence="3">
    <location>
        <begin position="99"/>
        <end position="151"/>
    </location>
</feature>
<name>A0A8K0CF35_IGNLU</name>
<dbReference type="GO" id="GO:0006338">
    <property type="term" value="P:chromatin remodeling"/>
    <property type="evidence" value="ECO:0007669"/>
    <property type="project" value="TreeGrafter"/>
</dbReference>
<evidence type="ECO:0000256" key="2">
    <source>
        <dbReference type="ARBA" id="ARBA00023242"/>
    </source>
</evidence>
<reference evidence="5" key="1">
    <citation type="submission" date="2019-08" db="EMBL/GenBank/DDBJ databases">
        <title>The genome of the North American firefly Photinus pyralis.</title>
        <authorList>
            <consortium name="Photinus pyralis genome working group"/>
            <person name="Fallon T.R."/>
            <person name="Sander Lower S.E."/>
            <person name="Weng J.-K."/>
        </authorList>
    </citation>
    <scope>NUCLEOTIDE SEQUENCE</scope>
    <source>
        <strain evidence="5">TRF0915ILg1</strain>
        <tissue evidence="5">Whole body</tissue>
    </source>
</reference>
<feature type="compositionally biased region" description="Basic and acidic residues" evidence="3">
    <location>
        <begin position="132"/>
        <end position="143"/>
    </location>
</feature>
<evidence type="ECO:0000256" key="3">
    <source>
        <dbReference type="SAM" id="MobiDB-lite"/>
    </source>
</evidence>
<dbReference type="GO" id="GO:0046982">
    <property type="term" value="F:protein heterodimerization activity"/>
    <property type="evidence" value="ECO:0007669"/>
    <property type="project" value="InterPro"/>
</dbReference>
<keyword evidence="2" id="KW-0539">Nucleus</keyword>
<feature type="compositionally biased region" description="Acidic residues" evidence="3">
    <location>
        <begin position="111"/>
        <end position="130"/>
    </location>
</feature>
<dbReference type="Pfam" id="PF00808">
    <property type="entry name" value="CBFD_NFYB_HMF"/>
    <property type="match status" value="1"/>
</dbReference>
<gene>
    <name evidence="5" type="ORF">ILUMI_22813</name>
</gene>
<dbReference type="GO" id="GO:0006261">
    <property type="term" value="P:DNA-templated DNA replication"/>
    <property type="evidence" value="ECO:0007669"/>
    <property type="project" value="TreeGrafter"/>
</dbReference>
<dbReference type="Proteomes" id="UP000801492">
    <property type="component" value="Unassembled WGS sequence"/>
</dbReference>
<comment type="subcellular location">
    <subcellularLocation>
        <location evidence="1">Nucleus</location>
    </subcellularLocation>
</comment>
<dbReference type="EMBL" id="VTPC01090434">
    <property type="protein sequence ID" value="KAF2883368.1"/>
    <property type="molecule type" value="Genomic_DNA"/>
</dbReference>